<dbReference type="Gene3D" id="3.30.160.370">
    <property type="entry name" value="Domain of unknown function DUF5064"/>
    <property type="match status" value="1"/>
</dbReference>
<dbReference type="HOGENOM" id="CLU_154597_0_0_6"/>
<accession>A0A0C4WRY0</accession>
<organism evidence="1 2">
    <name type="scientific">Azotobacter chroococcum NCIMB 8003</name>
    <dbReference type="NCBI Taxonomy" id="1328314"/>
    <lineage>
        <taxon>Bacteria</taxon>
        <taxon>Pseudomonadati</taxon>
        <taxon>Pseudomonadota</taxon>
        <taxon>Gammaproteobacteria</taxon>
        <taxon>Pseudomonadales</taxon>
        <taxon>Pseudomonadaceae</taxon>
        <taxon>Azotobacter</taxon>
    </lineage>
</organism>
<evidence type="ECO:0000313" key="2">
    <source>
        <dbReference type="Proteomes" id="UP000068210"/>
    </source>
</evidence>
<name>A0A0C4WRY0_9GAMM</name>
<dbReference type="STRING" id="1328314.Achr_40240"/>
<gene>
    <name evidence="1" type="ORF">Achr_40240</name>
</gene>
<dbReference type="AlphaFoldDB" id="A0A0C4WRY0"/>
<reference evidence="1 2" key="1">
    <citation type="journal article" date="2015" name="PLoS ONE">
        <title>Azotobacter Genomes: The Genome of Azotobacter chroococcum NCIMB 8003 (ATCC 4412).</title>
        <authorList>
            <person name="Robson R.L."/>
            <person name="Jones R."/>
            <person name="Robson R.M."/>
            <person name="Schwartz A."/>
            <person name="Richardson T.H."/>
        </authorList>
    </citation>
    <scope>NUCLEOTIDE SEQUENCE [LARGE SCALE GENOMIC DNA]</scope>
    <source>
        <strain evidence="1 2">NCIMB 8003</strain>
    </source>
</reference>
<proteinExistence type="predicted"/>
<sequence length="120" mass="13953">MFTPGHVHREQKVDKLNRQAFTCDVYYEVREDPQEGPMLHLRMEGEIDGRSFAEECELHRDMAFDFMNALTQIAVRNGFQPRFGPVLREHGEYDAMFQDIREKLGIHPGDPINLDHLPGV</sequence>
<keyword evidence="2" id="KW-1185">Reference proteome</keyword>
<dbReference type="EMBL" id="CP010415">
    <property type="protein sequence ID" value="AJE23409.1"/>
    <property type="molecule type" value="Genomic_DNA"/>
</dbReference>
<protein>
    <recommendedName>
        <fullName evidence="3">Acetyl-CoA carboxylase alpha subunit</fullName>
    </recommendedName>
</protein>
<dbReference type="InterPro" id="IPR032024">
    <property type="entry name" value="DUF5064"/>
</dbReference>
<evidence type="ECO:0000313" key="1">
    <source>
        <dbReference type="EMBL" id="AJE23409.1"/>
    </source>
</evidence>
<dbReference type="KEGG" id="acx:Achr_40240"/>
<dbReference type="Proteomes" id="UP000068210">
    <property type="component" value="Chromosome"/>
</dbReference>
<dbReference type="Pfam" id="PF16703">
    <property type="entry name" value="DUF5064"/>
    <property type="match status" value="1"/>
</dbReference>
<dbReference type="RefSeq" id="WP_039807158.1">
    <property type="nucleotide sequence ID" value="NZ_CP010415.1"/>
</dbReference>
<evidence type="ECO:0008006" key="3">
    <source>
        <dbReference type="Google" id="ProtNLM"/>
    </source>
</evidence>